<dbReference type="RefSeq" id="WP_014797755.1">
    <property type="nucleotide sequence ID" value="NC_018018.1"/>
</dbReference>
<protein>
    <submittedName>
        <fullName evidence="3">Lysophospholipase L1-like esterase</fullName>
    </submittedName>
</protein>
<dbReference type="InterPro" id="IPR036514">
    <property type="entry name" value="SGNH_hydro_sf"/>
</dbReference>
<keyword evidence="4" id="KW-1185">Reference proteome</keyword>
<dbReference type="SUPFAM" id="SSF52266">
    <property type="entry name" value="SGNH hydrolase"/>
    <property type="match status" value="1"/>
</dbReference>
<dbReference type="GO" id="GO:0016788">
    <property type="term" value="F:hydrolase activity, acting on ester bonds"/>
    <property type="evidence" value="ECO:0007669"/>
    <property type="project" value="UniProtKB-ARBA"/>
</dbReference>
<gene>
    <name evidence="3" type="ordered locus">Fleli_1914</name>
</gene>
<dbReference type="STRING" id="880071.Fleli_1914"/>
<dbReference type="InterPro" id="IPR051532">
    <property type="entry name" value="Ester_Hydrolysis_Enzymes"/>
</dbReference>
<name>I4AK19_BERLS</name>
<dbReference type="InterPro" id="IPR013830">
    <property type="entry name" value="SGNH_hydro"/>
</dbReference>
<feature type="domain" description="SGNH hydrolase-type esterase" evidence="2">
    <location>
        <begin position="270"/>
        <end position="413"/>
    </location>
</feature>
<dbReference type="KEGG" id="fli:Fleli_1914"/>
<dbReference type="PANTHER" id="PTHR30383:SF29">
    <property type="entry name" value="SGNH HYDROLASE-TYPE ESTERASE DOMAIN-CONTAINING PROTEIN"/>
    <property type="match status" value="1"/>
</dbReference>
<dbReference type="PATRIC" id="fig|880071.3.peg.1897"/>
<organism evidence="3 4">
    <name type="scientific">Bernardetia litoralis (strain ATCC 23117 / DSM 6794 / NBRC 15988 / NCIMB 1366 / Fx l1 / Sio-4)</name>
    <name type="common">Flexibacter litoralis</name>
    <dbReference type="NCBI Taxonomy" id="880071"/>
    <lineage>
        <taxon>Bacteria</taxon>
        <taxon>Pseudomonadati</taxon>
        <taxon>Bacteroidota</taxon>
        <taxon>Cytophagia</taxon>
        <taxon>Cytophagales</taxon>
        <taxon>Bernardetiaceae</taxon>
        <taxon>Bernardetia</taxon>
    </lineage>
</organism>
<dbReference type="PANTHER" id="PTHR30383">
    <property type="entry name" value="THIOESTERASE 1/PROTEASE 1/LYSOPHOSPHOLIPASE L1"/>
    <property type="match status" value="1"/>
</dbReference>
<dbReference type="eggNOG" id="COG2755">
    <property type="taxonomic scope" value="Bacteria"/>
</dbReference>
<evidence type="ECO:0000313" key="4">
    <source>
        <dbReference type="Proteomes" id="UP000006054"/>
    </source>
</evidence>
<proteinExistence type="predicted"/>
<sequence length="436" mass="50587" precursor="true">MMKIKKRVIWFLIILISIPTLAFCQDDLQEKTKKLEDSIRLMLYKERPYFEVVNYGANRIQMKDSTSLDYFFEALYKLQNQKKGEKGQVKVLHMGDSHVQADFFTGKVRSLFQEDKRFGDAGRGFIFPYSAARTNNPFDYKTRYTGAWTSQKMVSNKDQSQWGISGINVETTNPKSTITLEPLEYNGRKPSKIEKIRIYYPILNEELFEAVIIAPTNEIKSQKMHPDGYLEVIFSVPQTSVSIGLDKTDDIQTHFILQGISLENNDKGVLYHAVGINGAETRHYLRCEDFETQLRSIQPDLVVISLGTNDAYPARFDDIAFKGNISKIIAQIRNINPNTSILLASPNDTYRYKKYANYNTQKVEQRMQELVKEKNVALWNFYQIMGGFKSIIEWQKVKLGQSDRIHLSQTGYNLQGDLFYEAINEQYKKWIEKNRL</sequence>
<evidence type="ECO:0000313" key="3">
    <source>
        <dbReference type="EMBL" id="AFM04304.1"/>
    </source>
</evidence>
<dbReference type="Gene3D" id="2.60.120.1360">
    <property type="match status" value="1"/>
</dbReference>
<reference evidence="4" key="1">
    <citation type="submission" date="2012-06" db="EMBL/GenBank/DDBJ databases">
        <title>The complete genome of Flexibacter litoralis DSM 6794.</title>
        <authorList>
            <person name="Lucas S."/>
            <person name="Copeland A."/>
            <person name="Lapidus A."/>
            <person name="Glavina del Rio T."/>
            <person name="Dalin E."/>
            <person name="Tice H."/>
            <person name="Bruce D."/>
            <person name="Goodwin L."/>
            <person name="Pitluck S."/>
            <person name="Peters L."/>
            <person name="Ovchinnikova G."/>
            <person name="Lu M."/>
            <person name="Kyrpides N."/>
            <person name="Mavromatis K."/>
            <person name="Ivanova N."/>
            <person name="Brettin T."/>
            <person name="Detter J.C."/>
            <person name="Han C."/>
            <person name="Larimer F."/>
            <person name="Land M."/>
            <person name="Hauser L."/>
            <person name="Markowitz V."/>
            <person name="Cheng J.-F."/>
            <person name="Hugenholtz P."/>
            <person name="Woyke T."/>
            <person name="Wu D."/>
            <person name="Spring S."/>
            <person name="Lang E."/>
            <person name="Kopitz M."/>
            <person name="Brambilla E."/>
            <person name="Klenk H.-P."/>
            <person name="Eisen J.A."/>
        </authorList>
    </citation>
    <scope>NUCLEOTIDE SEQUENCE [LARGE SCALE GENOMIC DNA]</scope>
    <source>
        <strain evidence="4">ATCC 23117 / DSM 6794 / NBRC 15988 / NCIMB 1366 / Sio-4</strain>
    </source>
</reference>
<dbReference type="Proteomes" id="UP000006054">
    <property type="component" value="Chromosome"/>
</dbReference>
<evidence type="ECO:0000256" key="1">
    <source>
        <dbReference type="SAM" id="SignalP"/>
    </source>
</evidence>
<dbReference type="OrthoDB" id="9764375at2"/>
<feature type="chain" id="PRO_5003685468" evidence="1">
    <location>
        <begin position="23"/>
        <end position="436"/>
    </location>
</feature>
<accession>I4AK19</accession>
<keyword evidence="1" id="KW-0732">Signal</keyword>
<dbReference type="Pfam" id="PF13472">
    <property type="entry name" value="Lipase_GDSL_2"/>
    <property type="match status" value="1"/>
</dbReference>
<dbReference type="HOGENOM" id="CLU_026695_1_0_10"/>
<dbReference type="Gene3D" id="3.40.50.1110">
    <property type="entry name" value="SGNH hydrolase"/>
    <property type="match status" value="1"/>
</dbReference>
<evidence type="ECO:0000259" key="2">
    <source>
        <dbReference type="Pfam" id="PF13472"/>
    </source>
</evidence>
<feature type="signal peptide" evidence="1">
    <location>
        <begin position="1"/>
        <end position="22"/>
    </location>
</feature>
<dbReference type="EMBL" id="CP003345">
    <property type="protein sequence ID" value="AFM04304.1"/>
    <property type="molecule type" value="Genomic_DNA"/>
</dbReference>
<dbReference type="AlphaFoldDB" id="I4AK19"/>